<keyword evidence="8 11" id="KW-1133">Transmembrane helix</keyword>
<dbReference type="InterPro" id="IPR005467">
    <property type="entry name" value="His_kinase_dom"/>
</dbReference>
<evidence type="ECO:0000313" key="15">
    <source>
        <dbReference type="Proteomes" id="UP000182690"/>
    </source>
</evidence>
<name>A0A1H0ZVZ0_9MICO</name>
<dbReference type="SMART" id="SM00388">
    <property type="entry name" value="HisKA"/>
    <property type="match status" value="1"/>
</dbReference>
<dbReference type="eggNOG" id="COG2205">
    <property type="taxonomic scope" value="Bacteria"/>
</dbReference>
<gene>
    <name evidence="14" type="ORF">SAMN04488565_2105</name>
</gene>
<dbReference type="SMART" id="SM00304">
    <property type="entry name" value="HAMP"/>
    <property type="match status" value="1"/>
</dbReference>
<keyword evidence="10 11" id="KW-0472">Membrane</keyword>
<dbReference type="PROSITE" id="PS50109">
    <property type="entry name" value="HIS_KIN"/>
    <property type="match status" value="1"/>
</dbReference>
<dbReference type="GO" id="GO:0000155">
    <property type="term" value="F:phosphorelay sensor kinase activity"/>
    <property type="evidence" value="ECO:0007669"/>
    <property type="project" value="InterPro"/>
</dbReference>
<evidence type="ECO:0000256" key="4">
    <source>
        <dbReference type="ARBA" id="ARBA00022553"/>
    </source>
</evidence>
<dbReference type="InterPro" id="IPR003594">
    <property type="entry name" value="HATPase_dom"/>
</dbReference>
<dbReference type="SUPFAM" id="SSF47384">
    <property type="entry name" value="Homodimeric domain of signal transducing histidine kinase"/>
    <property type="match status" value="1"/>
</dbReference>
<dbReference type="SUPFAM" id="SSF55874">
    <property type="entry name" value="ATPase domain of HSP90 chaperone/DNA topoisomerase II/histidine kinase"/>
    <property type="match status" value="1"/>
</dbReference>
<dbReference type="SMART" id="SM00387">
    <property type="entry name" value="HATPase_c"/>
    <property type="match status" value="1"/>
</dbReference>
<reference evidence="14 15" key="1">
    <citation type="submission" date="2016-10" db="EMBL/GenBank/DDBJ databases">
        <authorList>
            <person name="de Groot N.N."/>
        </authorList>
    </citation>
    <scope>NUCLEOTIDE SEQUENCE [LARGE SCALE GENOMIC DNA]</scope>
    <source>
        <strain evidence="14 15">DSM 22788</strain>
    </source>
</reference>
<dbReference type="InterPro" id="IPR003660">
    <property type="entry name" value="HAMP_dom"/>
</dbReference>
<sequence length="364" mass="39194">MPFRARLTVAFGAIGFGSGALMLALIWLFMTYVPYYDIPIPDGADTSLPADEQSMLFVIASPADVTEFILRVGLLALVALTAIAAWAGWMISGRMLQPLSRINEAARRAGEGDLGYRIRLQGPRDEVSDLAQTFDLTLDRLQRVFEAHTRFTANAAHELRTPLTATKTMLEIADAHPAAISEAELIAGVRSNNDRSIELVQALLTLTALETATAKLGAVDLAQLAGEAIARRSAAGAGFAPVTELLPAPALAEAPLMALLLDNLLQNAHRHNDSRGYIRVRTGEDADGSWVEVENSGGRIDESDLAKLTEPLFRPRRTSAEGHGLGLAIVKSIVDRHGAELRVAQRDAGGLAVTVVLPQRRDQR</sequence>
<dbReference type="InterPro" id="IPR004358">
    <property type="entry name" value="Sig_transdc_His_kin-like_C"/>
</dbReference>
<evidence type="ECO:0000259" key="13">
    <source>
        <dbReference type="PROSITE" id="PS50885"/>
    </source>
</evidence>
<dbReference type="EC" id="2.7.13.3" evidence="3"/>
<evidence type="ECO:0000256" key="10">
    <source>
        <dbReference type="ARBA" id="ARBA00023136"/>
    </source>
</evidence>
<evidence type="ECO:0000256" key="2">
    <source>
        <dbReference type="ARBA" id="ARBA00004236"/>
    </source>
</evidence>
<dbReference type="RefSeq" id="WP_010157163.1">
    <property type="nucleotide sequence ID" value="NZ_FNKB01000001.1"/>
</dbReference>
<dbReference type="PROSITE" id="PS50885">
    <property type="entry name" value="HAMP"/>
    <property type="match status" value="1"/>
</dbReference>
<dbReference type="Pfam" id="PF00672">
    <property type="entry name" value="HAMP"/>
    <property type="match status" value="1"/>
</dbReference>
<keyword evidence="9" id="KW-0902">Two-component regulatory system</keyword>
<dbReference type="Pfam" id="PF02518">
    <property type="entry name" value="HATPase_c"/>
    <property type="match status" value="1"/>
</dbReference>
<dbReference type="Pfam" id="PF00512">
    <property type="entry name" value="HisKA"/>
    <property type="match status" value="1"/>
</dbReference>
<dbReference type="InterPro" id="IPR050428">
    <property type="entry name" value="TCS_sensor_his_kinase"/>
</dbReference>
<dbReference type="Gene3D" id="6.10.340.10">
    <property type="match status" value="1"/>
</dbReference>
<protein>
    <recommendedName>
        <fullName evidence="3">histidine kinase</fullName>
        <ecNumber evidence="3">2.7.13.3</ecNumber>
    </recommendedName>
</protein>
<keyword evidence="4" id="KW-0597">Phosphoprotein</keyword>
<feature type="domain" description="Histidine kinase" evidence="12">
    <location>
        <begin position="154"/>
        <end position="361"/>
    </location>
</feature>
<dbReference type="AlphaFoldDB" id="A0A1H0ZVZ0"/>
<dbReference type="CDD" id="cd06225">
    <property type="entry name" value="HAMP"/>
    <property type="match status" value="1"/>
</dbReference>
<evidence type="ECO:0000259" key="12">
    <source>
        <dbReference type="PROSITE" id="PS50109"/>
    </source>
</evidence>
<dbReference type="Gene3D" id="1.10.287.130">
    <property type="match status" value="1"/>
</dbReference>
<proteinExistence type="predicted"/>
<keyword evidence="7 14" id="KW-0418">Kinase</keyword>
<feature type="domain" description="HAMP" evidence="13">
    <location>
        <begin position="93"/>
        <end position="146"/>
    </location>
</feature>
<evidence type="ECO:0000256" key="9">
    <source>
        <dbReference type="ARBA" id="ARBA00023012"/>
    </source>
</evidence>
<dbReference type="PANTHER" id="PTHR45436:SF5">
    <property type="entry name" value="SENSOR HISTIDINE KINASE TRCS"/>
    <property type="match status" value="1"/>
</dbReference>
<dbReference type="Proteomes" id="UP000182690">
    <property type="component" value="Unassembled WGS sequence"/>
</dbReference>
<evidence type="ECO:0000256" key="7">
    <source>
        <dbReference type="ARBA" id="ARBA00022777"/>
    </source>
</evidence>
<dbReference type="InterPro" id="IPR036097">
    <property type="entry name" value="HisK_dim/P_sf"/>
</dbReference>
<organism evidence="14 15">
    <name type="scientific">Leucobacter chromiiresistens</name>
    <dbReference type="NCBI Taxonomy" id="1079994"/>
    <lineage>
        <taxon>Bacteria</taxon>
        <taxon>Bacillati</taxon>
        <taxon>Actinomycetota</taxon>
        <taxon>Actinomycetes</taxon>
        <taxon>Micrococcales</taxon>
        <taxon>Microbacteriaceae</taxon>
        <taxon>Leucobacter</taxon>
    </lineage>
</organism>
<accession>A0A1H0ZVZ0</accession>
<dbReference type="PRINTS" id="PR00344">
    <property type="entry name" value="BCTRLSENSOR"/>
</dbReference>
<evidence type="ECO:0000256" key="8">
    <source>
        <dbReference type="ARBA" id="ARBA00022989"/>
    </source>
</evidence>
<feature type="transmembrane region" description="Helical" evidence="11">
    <location>
        <begin position="7"/>
        <end position="30"/>
    </location>
</feature>
<evidence type="ECO:0000256" key="11">
    <source>
        <dbReference type="SAM" id="Phobius"/>
    </source>
</evidence>
<keyword evidence="6 11" id="KW-0812">Transmembrane</keyword>
<dbReference type="InterPro" id="IPR036890">
    <property type="entry name" value="HATPase_C_sf"/>
</dbReference>
<evidence type="ECO:0000256" key="3">
    <source>
        <dbReference type="ARBA" id="ARBA00012438"/>
    </source>
</evidence>
<dbReference type="SUPFAM" id="SSF158472">
    <property type="entry name" value="HAMP domain-like"/>
    <property type="match status" value="1"/>
</dbReference>
<dbReference type="InterPro" id="IPR003661">
    <property type="entry name" value="HisK_dim/P_dom"/>
</dbReference>
<comment type="catalytic activity">
    <reaction evidence="1">
        <text>ATP + protein L-histidine = ADP + protein N-phospho-L-histidine.</text>
        <dbReference type="EC" id="2.7.13.3"/>
    </reaction>
</comment>
<evidence type="ECO:0000313" key="14">
    <source>
        <dbReference type="EMBL" id="SDQ31522.1"/>
    </source>
</evidence>
<keyword evidence="5" id="KW-0808">Transferase</keyword>
<dbReference type="CDD" id="cd00082">
    <property type="entry name" value="HisKA"/>
    <property type="match status" value="1"/>
</dbReference>
<dbReference type="EMBL" id="FNKB01000001">
    <property type="protein sequence ID" value="SDQ31522.1"/>
    <property type="molecule type" value="Genomic_DNA"/>
</dbReference>
<feature type="transmembrane region" description="Helical" evidence="11">
    <location>
        <begin position="68"/>
        <end position="91"/>
    </location>
</feature>
<comment type="subcellular location">
    <subcellularLocation>
        <location evidence="2">Cell membrane</location>
    </subcellularLocation>
</comment>
<evidence type="ECO:0000256" key="1">
    <source>
        <dbReference type="ARBA" id="ARBA00000085"/>
    </source>
</evidence>
<dbReference type="Gene3D" id="3.30.565.10">
    <property type="entry name" value="Histidine kinase-like ATPase, C-terminal domain"/>
    <property type="match status" value="1"/>
</dbReference>
<evidence type="ECO:0000256" key="5">
    <source>
        <dbReference type="ARBA" id="ARBA00022679"/>
    </source>
</evidence>
<evidence type="ECO:0000256" key="6">
    <source>
        <dbReference type="ARBA" id="ARBA00022692"/>
    </source>
</evidence>
<dbReference type="PANTHER" id="PTHR45436">
    <property type="entry name" value="SENSOR HISTIDINE KINASE YKOH"/>
    <property type="match status" value="1"/>
</dbReference>
<dbReference type="GO" id="GO:0005886">
    <property type="term" value="C:plasma membrane"/>
    <property type="evidence" value="ECO:0007669"/>
    <property type="project" value="UniProtKB-SubCell"/>
</dbReference>
<dbReference type="STRING" id="1079994.SAMN04488565_2105"/>